<organism evidence="1">
    <name type="scientific">Anguilla anguilla</name>
    <name type="common">European freshwater eel</name>
    <name type="synonym">Muraena anguilla</name>
    <dbReference type="NCBI Taxonomy" id="7936"/>
    <lineage>
        <taxon>Eukaryota</taxon>
        <taxon>Metazoa</taxon>
        <taxon>Chordata</taxon>
        <taxon>Craniata</taxon>
        <taxon>Vertebrata</taxon>
        <taxon>Euteleostomi</taxon>
        <taxon>Actinopterygii</taxon>
        <taxon>Neopterygii</taxon>
        <taxon>Teleostei</taxon>
        <taxon>Anguilliformes</taxon>
        <taxon>Anguillidae</taxon>
        <taxon>Anguilla</taxon>
    </lineage>
</organism>
<accession>A0A0E9PU25</accession>
<reference evidence="1" key="2">
    <citation type="journal article" date="2015" name="Fish Shellfish Immunol.">
        <title>Early steps in the European eel (Anguilla anguilla)-Vibrio vulnificus interaction in the gills: Role of the RtxA13 toxin.</title>
        <authorList>
            <person name="Callol A."/>
            <person name="Pajuelo D."/>
            <person name="Ebbesson L."/>
            <person name="Teles M."/>
            <person name="MacKenzie S."/>
            <person name="Amaro C."/>
        </authorList>
    </citation>
    <scope>NUCLEOTIDE SEQUENCE</scope>
</reference>
<reference evidence="1" key="1">
    <citation type="submission" date="2014-11" db="EMBL/GenBank/DDBJ databases">
        <authorList>
            <person name="Amaro Gonzalez C."/>
        </authorList>
    </citation>
    <scope>NUCLEOTIDE SEQUENCE</scope>
</reference>
<evidence type="ECO:0000313" key="1">
    <source>
        <dbReference type="EMBL" id="JAH07999.1"/>
    </source>
</evidence>
<proteinExistence type="predicted"/>
<dbReference type="AlphaFoldDB" id="A0A0E9PU25"/>
<protein>
    <submittedName>
        <fullName evidence="1">Uncharacterized protein</fullName>
    </submittedName>
</protein>
<sequence>MVNTVDLSHDTGGSMVKKPARLANFLQV</sequence>
<dbReference type="EMBL" id="GBXM01100578">
    <property type="protein sequence ID" value="JAH07999.1"/>
    <property type="molecule type" value="Transcribed_RNA"/>
</dbReference>
<name>A0A0E9PU25_ANGAN</name>